<feature type="domain" description="YprB ribonuclease H-like" evidence="1">
    <location>
        <begin position="100"/>
        <end position="267"/>
    </location>
</feature>
<sequence length="408" mass="47108">MSMTKKLQRMKKHLVREEIAVPIEKQQENIRHWDTWEAAGANVFHFEGEYCITRETHYSLDYKHGHYTFLDAKKTIQDWSSFDGAHPLSAKGFSSSDLYFFDTETTGLRGSGSVIFLLGTARISGNHVTVKQYFLPSPGNETALYAKFLQETDYTTLVTYNGKSFDWPQVKSRHTFVRDRVPALPAFGHFDLYHASRRLFKHTMESVKLVNVEKNILGIERIDDVPGHLAPIIYFDYVERGDPEGVLQVMKHNERDILSLLTLYTHISRLVLDGSTRNDDRTALEIAKWFESSGNVEAARMALAQSAGRGQDDVALDAAYRLAMQYKRRKSFEEARALFDRVRQSRSTRAFDASIELAKLYEHKWKEIDEAIKITEQALKMATDEGVRKEVEHRLTRLERKKSKYLKN</sequence>
<comment type="caution">
    <text evidence="2">The sequence shown here is derived from an EMBL/GenBank/DDBJ whole genome shotgun (WGS) entry which is preliminary data.</text>
</comment>
<dbReference type="SUPFAM" id="SSF48452">
    <property type="entry name" value="TPR-like"/>
    <property type="match status" value="1"/>
</dbReference>
<accession>A0A177KR85</accession>
<protein>
    <recommendedName>
        <fullName evidence="1">YprB ribonuclease H-like domain-containing protein</fullName>
    </recommendedName>
</protein>
<dbReference type="OrthoDB" id="9790530at2"/>
<dbReference type="RefSeq" id="WP_018393751.1">
    <property type="nucleotide sequence ID" value="NZ_LQWZ01000023.1"/>
</dbReference>
<dbReference type="Gene3D" id="3.30.420.10">
    <property type="entry name" value="Ribonuclease H-like superfamily/Ribonuclease H"/>
    <property type="match status" value="1"/>
</dbReference>
<evidence type="ECO:0000313" key="3">
    <source>
        <dbReference type="Proteomes" id="UP000077271"/>
    </source>
</evidence>
<gene>
    <name evidence="2" type="ORF">AWH48_04075</name>
</gene>
<reference evidence="2 3" key="1">
    <citation type="submission" date="2016-01" db="EMBL/GenBank/DDBJ databases">
        <title>Investigation of taxonomic status of Bacillus aminovorans.</title>
        <authorList>
            <person name="Verma A."/>
            <person name="Pal Y."/>
            <person name="Krishnamurthi S."/>
        </authorList>
    </citation>
    <scope>NUCLEOTIDE SEQUENCE [LARGE SCALE GENOMIC DNA]</scope>
    <source>
        <strain evidence="2 3">DSM 4337</strain>
    </source>
</reference>
<dbReference type="InterPro" id="IPR012337">
    <property type="entry name" value="RNaseH-like_sf"/>
</dbReference>
<dbReference type="SUPFAM" id="SSF53098">
    <property type="entry name" value="Ribonuclease H-like"/>
    <property type="match status" value="1"/>
</dbReference>
<dbReference type="InterPro" id="IPR011990">
    <property type="entry name" value="TPR-like_helical_dom_sf"/>
</dbReference>
<dbReference type="PANTHER" id="PTHR38462:SF1">
    <property type="entry name" value="YPRB RIBONUCLEASE H-LIKE DOMAIN-CONTAINING PROTEIN"/>
    <property type="match status" value="1"/>
</dbReference>
<dbReference type="GO" id="GO:0003676">
    <property type="term" value="F:nucleic acid binding"/>
    <property type="evidence" value="ECO:0007669"/>
    <property type="project" value="InterPro"/>
</dbReference>
<dbReference type="Proteomes" id="UP000077271">
    <property type="component" value="Unassembled WGS sequence"/>
</dbReference>
<dbReference type="EMBL" id="LQWZ01000023">
    <property type="protein sequence ID" value="OAH55860.1"/>
    <property type="molecule type" value="Genomic_DNA"/>
</dbReference>
<proteinExistence type="predicted"/>
<dbReference type="Gene3D" id="1.25.40.10">
    <property type="entry name" value="Tetratricopeptide repeat domain"/>
    <property type="match status" value="1"/>
</dbReference>
<dbReference type="AlphaFoldDB" id="A0A177KR85"/>
<evidence type="ECO:0000259" key="1">
    <source>
        <dbReference type="Pfam" id="PF13482"/>
    </source>
</evidence>
<dbReference type="InterPro" id="IPR036397">
    <property type="entry name" value="RNaseH_sf"/>
</dbReference>
<organism evidence="2 3">
    <name type="scientific">Domibacillus aminovorans</name>
    <dbReference type="NCBI Taxonomy" id="29332"/>
    <lineage>
        <taxon>Bacteria</taxon>
        <taxon>Bacillati</taxon>
        <taxon>Bacillota</taxon>
        <taxon>Bacilli</taxon>
        <taxon>Bacillales</taxon>
        <taxon>Bacillaceae</taxon>
        <taxon>Domibacillus</taxon>
    </lineage>
</organism>
<name>A0A177KR85_9BACI</name>
<dbReference type="Pfam" id="PF13482">
    <property type="entry name" value="RNase_H_2"/>
    <property type="match status" value="1"/>
</dbReference>
<dbReference type="InterPro" id="IPR038720">
    <property type="entry name" value="YprB_RNase_H-like_dom"/>
</dbReference>
<dbReference type="PANTHER" id="PTHR38462">
    <property type="entry name" value="EXONUCLEASE-LIKE PROTEIN"/>
    <property type="match status" value="1"/>
</dbReference>
<evidence type="ECO:0000313" key="2">
    <source>
        <dbReference type="EMBL" id="OAH55860.1"/>
    </source>
</evidence>